<feature type="domain" description="Peptidase M16 N-terminal" evidence="3">
    <location>
        <begin position="12"/>
        <end position="157"/>
    </location>
</feature>
<comment type="similarity">
    <text evidence="1 2">Belongs to the peptidase M16 family.</text>
</comment>
<evidence type="ECO:0000313" key="5">
    <source>
        <dbReference type="EMBL" id="HGK64031.1"/>
    </source>
</evidence>
<dbReference type="InterPro" id="IPR011249">
    <property type="entry name" value="Metalloenz_LuxS/M16"/>
</dbReference>
<sequence length="421" mass="48463">MILKEKIDGVTTILEHRPYHPSVALCIAFNHGSRDEPLNMNGVSHFVEHMLFKGTKNKTAKEISYYAESIGCILDAFTGKEMTGIYARFLKEFAKSVCELLTEIVSYPLFNSQEFEKEKEVIIEEIKQSNEDDEDILFNLFFQTLFPNSSLGMPIAGEIETIKKFTPEIVKKFYQENYTKDKMVVCAVGDLDNFDVYRQIGKQLFLKEKGEIERKINEISQANKIGVKRKRDLDSVHFVLGKKIFLKEEIEKYAVAIFNTSLGGSLSSRLFQRLREDEGLVYQISSFVDFYVDVGIFGVYFVCDKIKLEKTLNIVVEELIKLKEKKLTQREYEIALNYTKGAIVIHLENPLNRGFNLAKNEFIYGRCFSVQEILDTYTQIRKEQVDLVTEKILNSLKDFSVASVGNISEEDISKILPKELQ</sequence>
<evidence type="ECO:0000259" key="4">
    <source>
        <dbReference type="Pfam" id="PF05193"/>
    </source>
</evidence>
<feature type="domain" description="Peptidase M16 C-terminal" evidence="4">
    <location>
        <begin position="164"/>
        <end position="337"/>
    </location>
</feature>
<dbReference type="InterPro" id="IPR001431">
    <property type="entry name" value="Pept_M16_Zn_BS"/>
</dbReference>
<dbReference type="EMBL" id="DTDR01000132">
    <property type="protein sequence ID" value="HGK64031.1"/>
    <property type="molecule type" value="Genomic_DNA"/>
</dbReference>
<dbReference type="AlphaFoldDB" id="A0A7V3ZVN0"/>
<dbReference type="PANTHER" id="PTHR11851:SF49">
    <property type="entry name" value="MITOCHONDRIAL-PROCESSING PEPTIDASE SUBUNIT ALPHA"/>
    <property type="match status" value="1"/>
</dbReference>
<dbReference type="PROSITE" id="PS00143">
    <property type="entry name" value="INSULINASE"/>
    <property type="match status" value="1"/>
</dbReference>
<dbReference type="Pfam" id="PF00675">
    <property type="entry name" value="Peptidase_M16"/>
    <property type="match status" value="1"/>
</dbReference>
<dbReference type="Pfam" id="PF05193">
    <property type="entry name" value="Peptidase_M16_C"/>
    <property type="match status" value="1"/>
</dbReference>
<dbReference type="GO" id="GO:0006508">
    <property type="term" value="P:proteolysis"/>
    <property type="evidence" value="ECO:0007669"/>
    <property type="project" value="InterPro"/>
</dbReference>
<dbReference type="InterPro" id="IPR007863">
    <property type="entry name" value="Peptidase_M16_C"/>
</dbReference>
<dbReference type="PANTHER" id="PTHR11851">
    <property type="entry name" value="METALLOPROTEASE"/>
    <property type="match status" value="1"/>
</dbReference>
<name>A0A7V3ZVN0_UNCW3</name>
<protein>
    <submittedName>
        <fullName evidence="5">Insulinase family protein</fullName>
    </submittedName>
</protein>
<gene>
    <name evidence="5" type="ORF">ENU74_05530</name>
</gene>
<proteinExistence type="inferred from homology"/>
<accession>A0A7V3ZVN0</accession>
<evidence type="ECO:0000256" key="2">
    <source>
        <dbReference type="RuleBase" id="RU004447"/>
    </source>
</evidence>
<dbReference type="InterPro" id="IPR050361">
    <property type="entry name" value="MPP/UQCRC_Complex"/>
</dbReference>
<dbReference type="SUPFAM" id="SSF63411">
    <property type="entry name" value="LuxS/MPP-like metallohydrolase"/>
    <property type="match status" value="2"/>
</dbReference>
<dbReference type="InterPro" id="IPR011765">
    <property type="entry name" value="Pept_M16_N"/>
</dbReference>
<reference evidence="5" key="1">
    <citation type="journal article" date="2020" name="mSystems">
        <title>Genome- and Community-Level Interaction Insights into Carbon Utilization and Element Cycling Functions of Hydrothermarchaeota in Hydrothermal Sediment.</title>
        <authorList>
            <person name="Zhou Z."/>
            <person name="Liu Y."/>
            <person name="Xu W."/>
            <person name="Pan J."/>
            <person name="Luo Z.H."/>
            <person name="Li M."/>
        </authorList>
    </citation>
    <scope>NUCLEOTIDE SEQUENCE [LARGE SCALE GENOMIC DNA]</scope>
    <source>
        <strain evidence="5">SpSt-697</strain>
    </source>
</reference>
<organism evidence="5">
    <name type="scientific">candidate division WOR-3 bacterium</name>
    <dbReference type="NCBI Taxonomy" id="2052148"/>
    <lineage>
        <taxon>Bacteria</taxon>
        <taxon>Bacteria division WOR-3</taxon>
    </lineage>
</organism>
<comment type="caution">
    <text evidence="5">The sequence shown here is derived from an EMBL/GenBank/DDBJ whole genome shotgun (WGS) entry which is preliminary data.</text>
</comment>
<evidence type="ECO:0000259" key="3">
    <source>
        <dbReference type="Pfam" id="PF00675"/>
    </source>
</evidence>
<dbReference type="GO" id="GO:0004222">
    <property type="term" value="F:metalloendopeptidase activity"/>
    <property type="evidence" value="ECO:0007669"/>
    <property type="project" value="InterPro"/>
</dbReference>
<dbReference type="GO" id="GO:0046872">
    <property type="term" value="F:metal ion binding"/>
    <property type="evidence" value="ECO:0007669"/>
    <property type="project" value="InterPro"/>
</dbReference>
<evidence type="ECO:0000256" key="1">
    <source>
        <dbReference type="ARBA" id="ARBA00007261"/>
    </source>
</evidence>
<dbReference type="Gene3D" id="3.30.830.10">
    <property type="entry name" value="Metalloenzyme, LuxS/M16 peptidase-like"/>
    <property type="match status" value="2"/>
</dbReference>